<dbReference type="Proteomes" id="UP001494902">
    <property type="component" value="Unassembled WGS sequence"/>
</dbReference>
<comment type="caution">
    <text evidence="2">The sequence shown here is derived from an EMBL/GenBank/DDBJ whole genome shotgun (WGS) entry which is preliminary data.</text>
</comment>
<name>A0ABV1KBD6_9PSEU</name>
<evidence type="ECO:0000313" key="3">
    <source>
        <dbReference type="Proteomes" id="UP001494902"/>
    </source>
</evidence>
<protein>
    <submittedName>
        <fullName evidence="2">Transcriptional regulator</fullName>
    </submittedName>
</protein>
<feature type="domain" description="Winged helix DNA-binding" evidence="1">
    <location>
        <begin position="22"/>
        <end position="104"/>
    </location>
</feature>
<keyword evidence="3" id="KW-1185">Reference proteome</keyword>
<accession>A0ABV1KBD6</accession>
<dbReference type="InterPro" id="IPR036388">
    <property type="entry name" value="WH-like_DNA-bd_sf"/>
</dbReference>
<reference evidence="2 3" key="1">
    <citation type="submission" date="2024-03" db="EMBL/GenBank/DDBJ databases">
        <title>Draft genome sequence of Pseudonocardia nematodicida JCM 31783.</title>
        <authorList>
            <person name="Butdee W."/>
            <person name="Duangmal K."/>
        </authorList>
    </citation>
    <scope>NUCLEOTIDE SEQUENCE [LARGE SCALE GENOMIC DNA]</scope>
    <source>
        <strain evidence="2 3">JCM 31783</strain>
    </source>
</reference>
<dbReference type="PANTHER" id="PTHR37318:SF1">
    <property type="entry name" value="BSL7504 PROTEIN"/>
    <property type="match status" value="1"/>
</dbReference>
<dbReference type="Pfam" id="PF13601">
    <property type="entry name" value="HTH_34"/>
    <property type="match status" value="1"/>
</dbReference>
<organism evidence="2 3">
    <name type="scientific">Pseudonocardia nematodicida</name>
    <dbReference type="NCBI Taxonomy" id="1206997"/>
    <lineage>
        <taxon>Bacteria</taxon>
        <taxon>Bacillati</taxon>
        <taxon>Actinomycetota</taxon>
        <taxon>Actinomycetes</taxon>
        <taxon>Pseudonocardiales</taxon>
        <taxon>Pseudonocardiaceae</taxon>
        <taxon>Pseudonocardia</taxon>
    </lineage>
</organism>
<sequence length="116" mass="12296">MAADPAGGAGAHAFDDTIHAPVRLRISGILRHVEQVDFAVLRDTLGVTDATLSKHLRVLVEAGYATTTKTRSAGRSDARRLTWISQTPAGRAAFDAHVAELRRIADGVDGPVSGLR</sequence>
<dbReference type="Gene3D" id="1.10.10.10">
    <property type="entry name" value="Winged helix-like DNA-binding domain superfamily/Winged helix DNA-binding domain"/>
    <property type="match status" value="1"/>
</dbReference>
<dbReference type="SUPFAM" id="SSF46785">
    <property type="entry name" value="Winged helix' DNA-binding domain"/>
    <property type="match status" value="1"/>
</dbReference>
<evidence type="ECO:0000259" key="1">
    <source>
        <dbReference type="Pfam" id="PF13601"/>
    </source>
</evidence>
<dbReference type="InterPro" id="IPR027395">
    <property type="entry name" value="WH_DNA-bd_dom"/>
</dbReference>
<evidence type="ECO:0000313" key="2">
    <source>
        <dbReference type="EMBL" id="MEQ3551466.1"/>
    </source>
</evidence>
<gene>
    <name evidence="2" type="ORF">WIS52_13415</name>
</gene>
<dbReference type="PANTHER" id="PTHR37318">
    <property type="entry name" value="BSL7504 PROTEIN"/>
    <property type="match status" value="1"/>
</dbReference>
<dbReference type="RefSeq" id="WP_349298545.1">
    <property type="nucleotide sequence ID" value="NZ_JBEDNQ010000005.1"/>
</dbReference>
<dbReference type="EMBL" id="JBEDNQ010000005">
    <property type="protein sequence ID" value="MEQ3551466.1"/>
    <property type="molecule type" value="Genomic_DNA"/>
</dbReference>
<proteinExistence type="predicted"/>
<dbReference type="InterPro" id="IPR036390">
    <property type="entry name" value="WH_DNA-bd_sf"/>
</dbReference>